<proteinExistence type="predicted"/>
<evidence type="ECO:0000313" key="3">
    <source>
        <dbReference type="Proteomes" id="UP000014227"/>
    </source>
</evidence>
<feature type="domain" description="DinB-like" evidence="1">
    <location>
        <begin position="16"/>
        <end position="134"/>
    </location>
</feature>
<evidence type="ECO:0000259" key="1">
    <source>
        <dbReference type="Pfam" id="PF12867"/>
    </source>
</evidence>
<dbReference type="STRING" id="454171.CP488_02166"/>
<keyword evidence="3" id="KW-1185">Reference proteome</keyword>
<sequence length="154" mass="17487">MRVQDYVAEHTRAIAESLAHFVRTTAPDKLNWRVPVSDGVTTRSVLDLVAECVAVNYSFASYLHGEPHDMEPPVFQEAEPALQALLESADALAKSIESLSDADLEREYERRNARIPGHRFILMGYRNMAYHAGQVNFIQTLYGDTEFHVPPNWR</sequence>
<name>S0EYV5_CHTCT</name>
<dbReference type="Proteomes" id="UP000014227">
    <property type="component" value="Chromosome I"/>
</dbReference>
<protein>
    <submittedName>
        <fullName evidence="2">DinB superfamily</fullName>
    </submittedName>
</protein>
<evidence type="ECO:0000313" key="2">
    <source>
        <dbReference type="EMBL" id="CCW35736.1"/>
    </source>
</evidence>
<dbReference type="HOGENOM" id="CLU_1701123_0_0_0"/>
<gene>
    <name evidence="2" type="ORF">CCALI_01928</name>
</gene>
<dbReference type="EMBL" id="HF951689">
    <property type="protein sequence ID" value="CCW35736.1"/>
    <property type="molecule type" value="Genomic_DNA"/>
</dbReference>
<dbReference type="AlphaFoldDB" id="S0EYV5"/>
<dbReference type="InterPro" id="IPR024775">
    <property type="entry name" value="DinB-like"/>
</dbReference>
<dbReference type="Gene3D" id="1.20.120.450">
    <property type="entry name" value="dinb family like domain"/>
    <property type="match status" value="1"/>
</dbReference>
<dbReference type="Pfam" id="PF12867">
    <property type="entry name" value="DinB_2"/>
    <property type="match status" value="1"/>
</dbReference>
<dbReference type="SUPFAM" id="SSF109854">
    <property type="entry name" value="DinB/YfiT-like putative metalloenzymes"/>
    <property type="match status" value="1"/>
</dbReference>
<dbReference type="KEGG" id="ccz:CCALI_01928"/>
<accession>S0EYV5</accession>
<dbReference type="InterPro" id="IPR034660">
    <property type="entry name" value="DinB/YfiT-like"/>
</dbReference>
<dbReference type="PATRIC" id="fig|1303518.3.peg.1984"/>
<dbReference type="InParanoid" id="S0EYV5"/>
<reference evidence="3" key="1">
    <citation type="submission" date="2013-03" db="EMBL/GenBank/DDBJ databases">
        <title>Genome sequence of Chthonomonas calidirosea, the first sequenced genome from the Armatimonadetes phylum (formally candidate division OP10).</title>
        <authorList>
            <person name="Lee K.C.Y."/>
            <person name="Morgan X.C."/>
            <person name="Dunfield P.F."/>
            <person name="Tamas I."/>
            <person name="Houghton K.M."/>
            <person name="Vyssotski M."/>
            <person name="Ryan J.L.J."/>
            <person name="Lagutin K."/>
            <person name="McDonald I.R."/>
            <person name="Stott M.B."/>
        </authorList>
    </citation>
    <scope>NUCLEOTIDE SEQUENCE [LARGE SCALE GENOMIC DNA]</scope>
    <source>
        <strain evidence="3">DSM 23976 / ICMP 18418 / T49</strain>
    </source>
</reference>
<dbReference type="RefSeq" id="WP_016483261.1">
    <property type="nucleotide sequence ID" value="NC_021487.1"/>
</dbReference>
<organism evidence="2 3">
    <name type="scientific">Chthonomonas calidirosea (strain DSM 23976 / ICMP 18418 / T49)</name>
    <dbReference type="NCBI Taxonomy" id="1303518"/>
    <lineage>
        <taxon>Bacteria</taxon>
        <taxon>Bacillati</taxon>
        <taxon>Armatimonadota</taxon>
        <taxon>Chthonomonadia</taxon>
        <taxon>Chthonomonadales</taxon>
        <taxon>Chthonomonadaceae</taxon>
        <taxon>Chthonomonas</taxon>
    </lineage>
</organism>